<dbReference type="InterPro" id="IPR038709">
    <property type="entry name" value="RpoN_core-bd_sf"/>
</dbReference>
<keyword evidence="2" id="KW-0240">DNA-directed RNA polymerase</keyword>
<dbReference type="Gene3D" id="1.10.10.60">
    <property type="entry name" value="Homeodomain-like"/>
    <property type="match status" value="1"/>
</dbReference>
<evidence type="ECO:0000313" key="11">
    <source>
        <dbReference type="EMBL" id="MBC3900833.1"/>
    </source>
</evidence>
<evidence type="ECO:0000256" key="2">
    <source>
        <dbReference type="ARBA" id="ARBA00022478"/>
    </source>
</evidence>
<evidence type="ECO:0000256" key="5">
    <source>
        <dbReference type="ARBA" id="ARBA00023015"/>
    </source>
</evidence>
<dbReference type="InterPro" id="IPR000394">
    <property type="entry name" value="RNA_pol_sigma_54"/>
</dbReference>
<evidence type="ECO:0000256" key="1">
    <source>
        <dbReference type="ARBA" id="ARBA00008798"/>
    </source>
</evidence>
<evidence type="ECO:0000256" key="8">
    <source>
        <dbReference type="ARBA" id="ARBA00023163"/>
    </source>
</evidence>
<dbReference type="NCBIfam" id="TIGR02395">
    <property type="entry name" value="rpoN_sigma"/>
    <property type="match status" value="1"/>
</dbReference>
<dbReference type="Pfam" id="PF04552">
    <property type="entry name" value="Sigma54_DBD"/>
    <property type="match status" value="1"/>
</dbReference>
<dbReference type="PROSITE" id="PS00718">
    <property type="entry name" value="SIGMA54_2"/>
    <property type="match status" value="1"/>
</dbReference>
<dbReference type="Pfam" id="PF04963">
    <property type="entry name" value="Sigma54_CBD"/>
    <property type="match status" value="1"/>
</dbReference>
<feature type="domain" description="RNA polymerase sigma factor 54 core-binding" evidence="10">
    <location>
        <begin position="118"/>
        <end position="309"/>
    </location>
</feature>
<evidence type="ECO:0000256" key="7">
    <source>
        <dbReference type="ARBA" id="ARBA00023125"/>
    </source>
</evidence>
<evidence type="ECO:0000259" key="10">
    <source>
        <dbReference type="Pfam" id="PF04963"/>
    </source>
</evidence>
<proteinExistence type="inferred from homology"/>
<keyword evidence="7" id="KW-0238">DNA-binding</keyword>
<dbReference type="PANTHER" id="PTHR32248">
    <property type="entry name" value="RNA POLYMERASE SIGMA-54 FACTOR"/>
    <property type="match status" value="1"/>
</dbReference>
<dbReference type="PRINTS" id="PR00045">
    <property type="entry name" value="SIGMA54FCT"/>
</dbReference>
<dbReference type="PIRSF" id="PIRSF000774">
    <property type="entry name" value="RpoN"/>
    <property type="match status" value="1"/>
</dbReference>
<feature type="domain" description="RNA polymerase sigma factor 54 DNA-binding" evidence="9">
    <location>
        <begin position="325"/>
        <end position="480"/>
    </location>
</feature>
<reference evidence="11 12" key="1">
    <citation type="journal article" date="2020" name="mSystems">
        <title>Defining Genomic and Predicted Metabolic Features of the Acetobacterium Genus.</title>
        <authorList>
            <person name="Ross D.E."/>
            <person name="Marshall C.W."/>
            <person name="Gulliver D."/>
            <person name="May H.D."/>
            <person name="Norman R.S."/>
        </authorList>
    </citation>
    <scope>NUCLEOTIDE SEQUENCE [LARGE SCALE GENOMIC DNA]</scope>
    <source>
        <strain evidence="11 12">DSM 4132</strain>
    </source>
</reference>
<dbReference type="InterPro" id="IPR007046">
    <property type="entry name" value="RNA_pol_sigma_54_core-bd"/>
</dbReference>
<keyword evidence="6" id="KW-0731">Sigma factor</keyword>
<keyword evidence="8" id="KW-0804">Transcription</keyword>
<evidence type="ECO:0000256" key="4">
    <source>
        <dbReference type="ARBA" id="ARBA00022695"/>
    </source>
</evidence>
<dbReference type="Pfam" id="PF00309">
    <property type="entry name" value="Sigma54_AID"/>
    <property type="match status" value="1"/>
</dbReference>
<dbReference type="PROSITE" id="PS00717">
    <property type="entry name" value="SIGMA54_1"/>
    <property type="match status" value="1"/>
</dbReference>
<evidence type="ECO:0000313" key="12">
    <source>
        <dbReference type="Proteomes" id="UP000622405"/>
    </source>
</evidence>
<dbReference type="EMBL" id="WJBE01000016">
    <property type="protein sequence ID" value="MBC3900833.1"/>
    <property type="molecule type" value="Genomic_DNA"/>
</dbReference>
<gene>
    <name evidence="11" type="primary">rpoN</name>
    <name evidence="11" type="ORF">GH811_14555</name>
</gene>
<keyword evidence="3" id="KW-0808">Transferase</keyword>
<keyword evidence="4" id="KW-0548">Nucleotidyltransferase</keyword>
<accession>A0ABR6YZZ7</accession>
<protein>
    <submittedName>
        <fullName evidence="11">RNA polymerase factor sigma-54</fullName>
    </submittedName>
</protein>
<comment type="caution">
    <text evidence="11">The sequence shown here is derived from an EMBL/GenBank/DDBJ whole genome shotgun (WGS) entry which is preliminary data.</text>
</comment>
<dbReference type="Gene3D" id="1.10.10.1330">
    <property type="entry name" value="RNA polymerase sigma-54 factor, core-binding domain"/>
    <property type="match status" value="1"/>
</dbReference>
<dbReference type="PANTHER" id="PTHR32248:SF4">
    <property type="entry name" value="RNA POLYMERASE SIGMA-54 FACTOR"/>
    <property type="match status" value="1"/>
</dbReference>
<evidence type="ECO:0000259" key="9">
    <source>
        <dbReference type="Pfam" id="PF04552"/>
    </source>
</evidence>
<organism evidence="11 12">
    <name type="scientific">Acetobacterium malicum</name>
    <dbReference type="NCBI Taxonomy" id="52692"/>
    <lineage>
        <taxon>Bacteria</taxon>
        <taxon>Bacillati</taxon>
        <taxon>Bacillota</taxon>
        <taxon>Clostridia</taxon>
        <taxon>Eubacteriales</taxon>
        <taxon>Eubacteriaceae</taxon>
        <taxon>Acetobacterium</taxon>
    </lineage>
</organism>
<dbReference type="PROSITE" id="PS50044">
    <property type="entry name" value="SIGMA54_3"/>
    <property type="match status" value="1"/>
</dbReference>
<dbReference type="RefSeq" id="WP_186894973.1">
    <property type="nucleotide sequence ID" value="NZ_WJBE01000016.1"/>
</dbReference>
<name>A0ABR6YZZ7_9FIRM</name>
<dbReference type="InterPro" id="IPR007634">
    <property type="entry name" value="RNA_pol_sigma_54_DNA-bd"/>
</dbReference>
<keyword evidence="12" id="KW-1185">Reference proteome</keyword>
<evidence type="ECO:0000256" key="3">
    <source>
        <dbReference type="ARBA" id="ARBA00022679"/>
    </source>
</evidence>
<comment type="similarity">
    <text evidence="1">Belongs to the sigma-54 factor family.</text>
</comment>
<evidence type="ECO:0000256" key="6">
    <source>
        <dbReference type="ARBA" id="ARBA00023082"/>
    </source>
</evidence>
<sequence length="483" mass="56115">MNIKFDLNITQTQKLIMTQEMRQSIEILQLTAMELNGLIETEIMENPVLEFNEVSIKEVVPVNEDGGPLKGELVKEEPVVEQPPKEEIQWDEYFHSMENSDYRGQTQSSGDTDDEYGFEKFTSQEKTLYEYLHFQFNMLEKNLSETEKRIGEYLIDCIDDNGYLIVDMDYVRNILEVDEESIQKMIKIIQGFDPSGVGCRNIEECLLIQLRQMGYDDDEVFMDIVRNHLIDLADNQFKRIAQDTGLSIEDVYEFKEVIKTLEPKPGREFSCSERVSYVIPDGSIEIVNDELVVKVNDVSAPRLRINNYYKGLLKNPDKNDETKLYLEKKLDSAAFLIKSIEQRRDTIKKVITAIAESQRGFFFEGVGDLRPLTLKTIAETIEVHESTVSRAIRGKYIQTPKGTFALKFFFKRGYTQGEEDRSSDAIKRYIKELIEQEDKKKPLSDQKLSELLQEKNLDVARRTVAKYREALLIQPSSKRKEYR</sequence>
<keyword evidence="5" id="KW-0805">Transcription regulation</keyword>
<dbReference type="Proteomes" id="UP000622405">
    <property type="component" value="Unassembled WGS sequence"/>
</dbReference>